<dbReference type="SUPFAM" id="SSF63748">
    <property type="entry name" value="Tudor/PWWP/MBT"/>
    <property type="match status" value="2"/>
</dbReference>
<dbReference type="EMBL" id="CAXLJM020000149">
    <property type="protein sequence ID" value="CAL8142802.1"/>
    <property type="molecule type" value="Genomic_DNA"/>
</dbReference>
<protein>
    <recommendedName>
        <fullName evidence="1">Tudor domain-containing protein</fullName>
    </recommendedName>
</protein>
<feature type="domain" description="Tudor" evidence="1">
    <location>
        <begin position="92"/>
        <end position="213"/>
    </location>
</feature>
<dbReference type="Proteomes" id="UP001642540">
    <property type="component" value="Unassembled WGS sequence"/>
</dbReference>
<comment type="caution">
    <text evidence="2">The sequence shown here is derived from an EMBL/GenBank/DDBJ whole genome shotgun (WGS) entry which is preliminary data.</text>
</comment>
<dbReference type="InterPro" id="IPR002999">
    <property type="entry name" value="Tudor"/>
</dbReference>
<keyword evidence="3" id="KW-1185">Reference proteome</keyword>
<feature type="domain" description="Tudor" evidence="1">
    <location>
        <begin position="380"/>
        <end position="500"/>
    </location>
</feature>
<reference evidence="2 3" key="1">
    <citation type="submission" date="2024-08" db="EMBL/GenBank/DDBJ databases">
        <authorList>
            <person name="Cucini C."/>
            <person name="Frati F."/>
        </authorList>
    </citation>
    <scope>NUCLEOTIDE SEQUENCE [LARGE SCALE GENOMIC DNA]</scope>
</reference>
<evidence type="ECO:0000313" key="2">
    <source>
        <dbReference type="EMBL" id="CAL8142802.1"/>
    </source>
</evidence>
<accession>A0ABP1S429</accession>
<proteinExistence type="predicted"/>
<organism evidence="2 3">
    <name type="scientific">Orchesella dallaii</name>
    <dbReference type="NCBI Taxonomy" id="48710"/>
    <lineage>
        <taxon>Eukaryota</taxon>
        <taxon>Metazoa</taxon>
        <taxon>Ecdysozoa</taxon>
        <taxon>Arthropoda</taxon>
        <taxon>Hexapoda</taxon>
        <taxon>Collembola</taxon>
        <taxon>Entomobryomorpha</taxon>
        <taxon>Entomobryoidea</taxon>
        <taxon>Orchesellidae</taxon>
        <taxon>Orchesellinae</taxon>
        <taxon>Orchesella</taxon>
    </lineage>
</organism>
<evidence type="ECO:0000259" key="1">
    <source>
        <dbReference type="Pfam" id="PF00567"/>
    </source>
</evidence>
<dbReference type="Gene3D" id="2.40.50.90">
    <property type="match status" value="2"/>
</dbReference>
<dbReference type="PANTHER" id="PTHR16442">
    <property type="entry name" value="RING FINGER PROTEIN 17"/>
    <property type="match status" value="1"/>
</dbReference>
<gene>
    <name evidence="2" type="ORF">ODALV1_LOCUS29156</name>
</gene>
<evidence type="ECO:0000313" key="3">
    <source>
        <dbReference type="Proteomes" id="UP001642540"/>
    </source>
</evidence>
<dbReference type="Pfam" id="PF00567">
    <property type="entry name" value="TUDOR"/>
    <property type="match status" value="2"/>
</dbReference>
<dbReference type="InterPro" id="IPR035437">
    <property type="entry name" value="SNase_OB-fold_sf"/>
</dbReference>
<name>A0ABP1S429_9HEXA</name>
<dbReference type="Gene3D" id="2.30.30.140">
    <property type="match status" value="2"/>
</dbReference>
<dbReference type="PANTHER" id="PTHR16442:SF1">
    <property type="entry name" value="RING FINGER PROTEIN 17"/>
    <property type="match status" value="1"/>
</dbReference>
<sequence length="648" mass="74386">MSAYSPTFWDPPTSSDSSIANVSDNPWNYMRTCEETRDNGLSYVTKGYSKGYLSRLSELQEESPRSSTIKVQGVDIELLRPPLMKHINSYCIRRVVSPFEFYMEEELDMKNPNMIDVDKREQQMQAYYNNQDLQSIEYNIHVTRWKCYIYQEPMTGLWCRVRVMNFVGMGKSKQALLYFCDSGRQIVVPCESLRRLDDKFKDVGTNLLRCYLYDVVPNHGDLYWPIDAALYFKELVENKCFNAIVMKMSEKMVQYSPQLRIDCGVVLMSKNQVVETVNWTIVNSGYALSSGIMASSPEMLYLPDKVPSYNWVDKSTGVAGNRNSLAQVPLDKLREITARAMKSGVDVSKPLNCEHPPATKPTPENFLPAPLRDRLAWLKLSYVKGPSKIFVHMQLKYEELQQMNKELKTEASDLPPPELKIGALLACEIKSPKTSGTERWCRGVIKSEPMPLEGDNAQLTVEVLLVDYGIVVRVPSTNIHGLPDMFRRIPSFAHRVHLKNVRPMLSDSRSSVWSRYSDRVFYKYLMSFELKQPLYYAYMLQSQDKITLTDIDQDICFNSELGKWVAGSVTPSKENVSINSLADDPLLASHFYSYAVNIQYEFSVKEHEFWRFDDLSEFLIEKENGVLVVPMVSKNQIHKIICDGVVTV</sequence>